<dbReference type="Pfam" id="PF01381">
    <property type="entry name" value="HTH_3"/>
    <property type="match status" value="1"/>
</dbReference>
<dbReference type="EMBL" id="FR671403">
    <property type="protein sequence ID" value="CBW38777.1"/>
    <property type="molecule type" value="Genomic_DNA"/>
</dbReference>
<dbReference type="InterPro" id="IPR015927">
    <property type="entry name" value="Peptidase_S24_S26A/B/C"/>
</dbReference>
<proteinExistence type="predicted"/>
<reference evidence="5" key="2">
    <citation type="journal article" date="2011" name="Science">
        <title>Rapid pneumococcal evolution in response to clinical interventions.</title>
        <authorList>
            <person name="Croucher N.J."/>
            <person name="Harris S.R."/>
            <person name="Fraser C."/>
            <person name="Quail M.A."/>
            <person name="Burton J."/>
            <person name="Van der Linden M."/>
            <person name="McGee L."/>
            <person name="Von Gottberg A."/>
            <person name="Song J.H."/>
            <person name="Ko K.S."/>
            <person name="Pichon B."/>
            <person name="Baker S."/>
            <person name="Parry C.M."/>
            <person name="Lambertsen L.M."/>
            <person name="Shahinas D."/>
            <person name="Pillai D.R."/>
            <person name="Mitchell T.J."/>
            <person name="Dougan G."/>
            <person name="Tomasz A."/>
            <person name="Klugman K.P."/>
            <person name="Parkhill J."/>
            <person name="Hanage W.P."/>
            <person name="Bentley S.D."/>
        </authorList>
    </citation>
    <scope>NUCLEOTIDE SEQUENCE</scope>
    <source>
        <strain evidence="5">11930</strain>
    </source>
</reference>
<feature type="domain" description="HTH cro/C1-type" evidence="4">
    <location>
        <begin position="34"/>
        <end position="88"/>
    </location>
</feature>
<organism evidence="5">
    <name type="scientific">Streptococcus pneumoniae</name>
    <dbReference type="NCBI Taxonomy" id="1313"/>
    <lineage>
        <taxon>Bacteria</taxon>
        <taxon>Bacillati</taxon>
        <taxon>Bacillota</taxon>
        <taxon>Bacilli</taxon>
        <taxon>Lactobacillales</taxon>
        <taxon>Streptococcaceae</taxon>
        <taxon>Streptococcus</taxon>
    </lineage>
</organism>
<protein>
    <submittedName>
        <fullName evidence="5">Putative helix turn helix DNA binding protein</fullName>
    </submittedName>
</protein>
<dbReference type="PANTHER" id="PTHR40661">
    <property type="match status" value="1"/>
</dbReference>
<evidence type="ECO:0000259" key="4">
    <source>
        <dbReference type="PROSITE" id="PS50943"/>
    </source>
</evidence>
<dbReference type="CDD" id="cd00093">
    <property type="entry name" value="HTH_XRE"/>
    <property type="match status" value="1"/>
</dbReference>
<dbReference type="SUPFAM" id="SSF51306">
    <property type="entry name" value="LexA/Signal peptidase"/>
    <property type="match status" value="1"/>
</dbReference>
<evidence type="ECO:0000256" key="3">
    <source>
        <dbReference type="ARBA" id="ARBA00023163"/>
    </source>
</evidence>
<dbReference type="InterPro" id="IPR036286">
    <property type="entry name" value="LexA/Signal_pep-like_sf"/>
</dbReference>
<dbReference type="AlphaFoldDB" id="E8ZCN8"/>
<dbReference type="GO" id="GO:0003677">
    <property type="term" value="F:DNA binding"/>
    <property type="evidence" value="ECO:0007669"/>
    <property type="project" value="UniProtKB-KW"/>
</dbReference>
<dbReference type="InterPro" id="IPR010982">
    <property type="entry name" value="Lambda_DNA-bd_dom_sf"/>
</dbReference>
<dbReference type="PANTHER" id="PTHR40661:SF1">
    <property type="entry name" value="HTH CRO_C1-TYPE DOMAIN-CONTAINING PROTEIN"/>
    <property type="match status" value="1"/>
</dbReference>
<name>E8ZCN8_STREE</name>
<keyword evidence="3" id="KW-0804">Transcription</keyword>
<reference evidence="5" key="1">
    <citation type="submission" date="2010-07" db="EMBL/GenBank/DDBJ databases">
        <authorList>
            <person name="Croucher N."/>
        </authorList>
    </citation>
    <scope>NUCLEOTIDE SEQUENCE</scope>
    <source>
        <strain evidence="5">11930</strain>
    </source>
</reference>
<dbReference type="PROSITE" id="PS50943">
    <property type="entry name" value="HTH_CROC1"/>
    <property type="match status" value="1"/>
</dbReference>
<evidence type="ECO:0000256" key="2">
    <source>
        <dbReference type="ARBA" id="ARBA00023125"/>
    </source>
</evidence>
<sequence>MGVIKLLIFSISYGILLLVNKLTKGEQMFSPTKLKEKRESQGLSQSQLASSLGISRASYFNWESGKTKPNQNNLSKLSEILNVDPRYFESEYEIVETYLKLTERNQEATLHYATELLNKQNAKVVEIPERFAYKVYEKLSAGTGTAYFDDGNYDTVYFNHQFDYDFASWVFGNSMEPTYEDGSVALIKQTGFDYDGAIYAIDWDGQTYIKKVYREENGLRLVSLNRNYSDKFAPYDENPRIIGKIVGNFMPLED</sequence>
<dbReference type="InterPro" id="IPR039418">
    <property type="entry name" value="LexA-like"/>
</dbReference>
<dbReference type="MEROPS" id="S24.005"/>
<dbReference type="InterPro" id="IPR001387">
    <property type="entry name" value="Cro/C1-type_HTH"/>
</dbReference>
<evidence type="ECO:0000256" key="1">
    <source>
        <dbReference type="ARBA" id="ARBA00023015"/>
    </source>
</evidence>
<dbReference type="SMART" id="SM00530">
    <property type="entry name" value="HTH_XRE"/>
    <property type="match status" value="1"/>
</dbReference>
<keyword evidence="1" id="KW-0805">Transcription regulation</keyword>
<dbReference type="Gene3D" id="1.10.260.40">
    <property type="entry name" value="lambda repressor-like DNA-binding domains"/>
    <property type="match status" value="1"/>
</dbReference>
<keyword evidence="2" id="KW-0238">DNA-binding</keyword>
<dbReference type="Gene3D" id="2.10.109.10">
    <property type="entry name" value="Umud Fragment, subunit A"/>
    <property type="match status" value="1"/>
</dbReference>
<accession>E8ZCN8</accession>
<dbReference type="Pfam" id="PF00717">
    <property type="entry name" value="Peptidase_S24"/>
    <property type="match status" value="1"/>
</dbReference>
<evidence type="ECO:0000313" key="5">
    <source>
        <dbReference type="EMBL" id="CBW38777.1"/>
    </source>
</evidence>
<dbReference type="SUPFAM" id="SSF47413">
    <property type="entry name" value="lambda repressor-like DNA-binding domains"/>
    <property type="match status" value="1"/>
</dbReference>
<dbReference type="CDD" id="cd06529">
    <property type="entry name" value="S24_LexA-like"/>
    <property type="match status" value="1"/>
</dbReference>